<name>A0ACB9ZLN0_CATRO</name>
<evidence type="ECO:0000313" key="2">
    <source>
        <dbReference type="Proteomes" id="UP001060085"/>
    </source>
</evidence>
<organism evidence="1 2">
    <name type="scientific">Catharanthus roseus</name>
    <name type="common">Madagascar periwinkle</name>
    <name type="synonym">Vinca rosea</name>
    <dbReference type="NCBI Taxonomy" id="4058"/>
    <lineage>
        <taxon>Eukaryota</taxon>
        <taxon>Viridiplantae</taxon>
        <taxon>Streptophyta</taxon>
        <taxon>Embryophyta</taxon>
        <taxon>Tracheophyta</taxon>
        <taxon>Spermatophyta</taxon>
        <taxon>Magnoliopsida</taxon>
        <taxon>eudicotyledons</taxon>
        <taxon>Gunneridae</taxon>
        <taxon>Pentapetalae</taxon>
        <taxon>asterids</taxon>
        <taxon>lamiids</taxon>
        <taxon>Gentianales</taxon>
        <taxon>Apocynaceae</taxon>
        <taxon>Rauvolfioideae</taxon>
        <taxon>Vinceae</taxon>
        <taxon>Catharanthinae</taxon>
        <taxon>Catharanthus</taxon>
    </lineage>
</organism>
<reference evidence="2" key="1">
    <citation type="journal article" date="2023" name="Nat. Plants">
        <title>Single-cell RNA sequencing provides a high-resolution roadmap for understanding the multicellular compartmentation of specialized metabolism.</title>
        <authorList>
            <person name="Sun S."/>
            <person name="Shen X."/>
            <person name="Li Y."/>
            <person name="Li Y."/>
            <person name="Wang S."/>
            <person name="Li R."/>
            <person name="Zhang H."/>
            <person name="Shen G."/>
            <person name="Guo B."/>
            <person name="Wei J."/>
            <person name="Xu J."/>
            <person name="St-Pierre B."/>
            <person name="Chen S."/>
            <person name="Sun C."/>
        </authorList>
    </citation>
    <scope>NUCLEOTIDE SEQUENCE [LARGE SCALE GENOMIC DNA]</scope>
</reference>
<gene>
    <name evidence="1" type="ORF">M9H77_34596</name>
</gene>
<evidence type="ECO:0000313" key="1">
    <source>
        <dbReference type="EMBL" id="KAI5648591.1"/>
    </source>
</evidence>
<dbReference type="EMBL" id="CM044708">
    <property type="protein sequence ID" value="KAI5648591.1"/>
    <property type="molecule type" value="Genomic_DNA"/>
</dbReference>
<protein>
    <submittedName>
        <fullName evidence="1">Uncharacterized protein</fullName>
    </submittedName>
</protein>
<sequence length="95" mass="10746">MPDPSMICEDPDEASKLSKLTIHSITTVLVVEDMKKIIAKWKISKTPSQILAFFTLDMKGLNLYGKGQNRIMTSFLDALRSQPSWSVREESKLES</sequence>
<accession>A0ACB9ZLN0</accession>
<comment type="caution">
    <text evidence="1">The sequence shown here is derived from an EMBL/GenBank/DDBJ whole genome shotgun (WGS) entry which is preliminary data.</text>
</comment>
<proteinExistence type="predicted"/>
<dbReference type="Proteomes" id="UP001060085">
    <property type="component" value="Linkage Group LG08"/>
</dbReference>
<keyword evidence="2" id="KW-1185">Reference proteome</keyword>